<gene>
    <name evidence="3" type="ORF">NCTC9695_05202</name>
</gene>
<name>A0A447TIU6_CHRVL</name>
<dbReference type="GO" id="GO:0046914">
    <property type="term" value="F:transition metal ion binding"/>
    <property type="evidence" value="ECO:0007669"/>
    <property type="project" value="InterPro"/>
</dbReference>
<evidence type="ECO:0000313" key="4">
    <source>
        <dbReference type="Proteomes" id="UP000275777"/>
    </source>
</evidence>
<evidence type="ECO:0000259" key="2">
    <source>
        <dbReference type="Pfam" id="PF04023"/>
    </source>
</evidence>
<dbReference type="InterPro" id="IPR007167">
    <property type="entry name" value="Fe-transptr_FeoA-like"/>
</dbReference>
<sequence length="71" mass="7665">MQSLDGFPAGACGVVDRLDLNDEAFRRVAAFGLVPGCRFHLRRAAPWGGRCCWKWAPPASCCAAAWPGASW</sequence>
<dbReference type="InterPro" id="IPR038157">
    <property type="entry name" value="FeoA_core_dom"/>
</dbReference>
<dbReference type="SUPFAM" id="SSF50037">
    <property type="entry name" value="C-terminal domain of transcriptional repressors"/>
    <property type="match status" value="1"/>
</dbReference>
<keyword evidence="1" id="KW-0408">Iron</keyword>
<dbReference type="Proteomes" id="UP000275777">
    <property type="component" value="Chromosome"/>
</dbReference>
<evidence type="ECO:0000256" key="1">
    <source>
        <dbReference type="ARBA" id="ARBA00023004"/>
    </source>
</evidence>
<dbReference type="Gene3D" id="2.30.30.90">
    <property type="match status" value="1"/>
</dbReference>
<feature type="domain" description="Ferrous iron transporter FeoA-like" evidence="2">
    <location>
        <begin position="3"/>
        <end position="50"/>
    </location>
</feature>
<proteinExistence type="predicted"/>
<organism evidence="3 4">
    <name type="scientific">Chromobacterium violaceum</name>
    <dbReference type="NCBI Taxonomy" id="536"/>
    <lineage>
        <taxon>Bacteria</taxon>
        <taxon>Pseudomonadati</taxon>
        <taxon>Pseudomonadota</taxon>
        <taxon>Betaproteobacteria</taxon>
        <taxon>Neisseriales</taxon>
        <taxon>Chromobacteriaceae</taxon>
        <taxon>Chromobacterium</taxon>
    </lineage>
</organism>
<dbReference type="AlphaFoldDB" id="A0A447TIU6"/>
<dbReference type="EMBL" id="LR134182">
    <property type="protein sequence ID" value="VEB44698.1"/>
    <property type="molecule type" value="Genomic_DNA"/>
</dbReference>
<accession>A0A447TIU6</accession>
<dbReference type="InterPro" id="IPR008988">
    <property type="entry name" value="Transcriptional_repressor_C"/>
</dbReference>
<protein>
    <recommendedName>
        <fullName evidence="2">Ferrous iron transporter FeoA-like domain-containing protein</fullName>
    </recommendedName>
</protein>
<dbReference type="Pfam" id="PF04023">
    <property type="entry name" value="FeoA"/>
    <property type="match status" value="1"/>
</dbReference>
<evidence type="ECO:0000313" key="3">
    <source>
        <dbReference type="EMBL" id="VEB44698.1"/>
    </source>
</evidence>
<reference evidence="3 4" key="1">
    <citation type="submission" date="2018-12" db="EMBL/GenBank/DDBJ databases">
        <authorList>
            <consortium name="Pathogen Informatics"/>
        </authorList>
    </citation>
    <scope>NUCLEOTIDE SEQUENCE [LARGE SCALE GENOMIC DNA]</scope>
    <source>
        <strain evidence="3 4">NCTC9695</strain>
    </source>
</reference>